<dbReference type="Proteomes" id="UP000007879">
    <property type="component" value="Unassembled WGS sequence"/>
</dbReference>
<keyword evidence="2" id="KW-1185">Reference proteome</keyword>
<reference evidence="2" key="1">
    <citation type="journal article" date="2010" name="Nature">
        <title>The Amphimedon queenslandica genome and the evolution of animal complexity.</title>
        <authorList>
            <person name="Srivastava M."/>
            <person name="Simakov O."/>
            <person name="Chapman J."/>
            <person name="Fahey B."/>
            <person name="Gauthier M.E."/>
            <person name="Mitros T."/>
            <person name="Richards G.S."/>
            <person name="Conaco C."/>
            <person name="Dacre M."/>
            <person name="Hellsten U."/>
            <person name="Larroux C."/>
            <person name="Putnam N.H."/>
            <person name="Stanke M."/>
            <person name="Adamska M."/>
            <person name="Darling A."/>
            <person name="Degnan S.M."/>
            <person name="Oakley T.H."/>
            <person name="Plachetzki D.C."/>
            <person name="Zhai Y."/>
            <person name="Adamski M."/>
            <person name="Calcino A."/>
            <person name="Cummins S.F."/>
            <person name="Goodstein D.M."/>
            <person name="Harris C."/>
            <person name="Jackson D.J."/>
            <person name="Leys S.P."/>
            <person name="Shu S."/>
            <person name="Woodcroft B.J."/>
            <person name="Vervoort M."/>
            <person name="Kosik K.S."/>
            <person name="Manning G."/>
            <person name="Degnan B.M."/>
            <person name="Rokhsar D.S."/>
        </authorList>
    </citation>
    <scope>NUCLEOTIDE SEQUENCE [LARGE SCALE GENOMIC DNA]</scope>
</reference>
<name>A0AAN0J042_AMPQE</name>
<dbReference type="RefSeq" id="XP_019850081.1">
    <property type="nucleotide sequence ID" value="XM_019994522.1"/>
</dbReference>
<proteinExistence type="predicted"/>
<dbReference type="GeneID" id="109580927"/>
<organism evidence="1 2">
    <name type="scientific">Amphimedon queenslandica</name>
    <name type="common">Sponge</name>
    <dbReference type="NCBI Taxonomy" id="400682"/>
    <lineage>
        <taxon>Eukaryota</taxon>
        <taxon>Metazoa</taxon>
        <taxon>Porifera</taxon>
        <taxon>Demospongiae</taxon>
        <taxon>Heteroscleromorpha</taxon>
        <taxon>Haplosclerida</taxon>
        <taxon>Niphatidae</taxon>
        <taxon>Amphimedon</taxon>
    </lineage>
</organism>
<evidence type="ECO:0000313" key="2">
    <source>
        <dbReference type="Proteomes" id="UP000007879"/>
    </source>
</evidence>
<dbReference type="EnsemblMetazoa" id="XM_019994522.1">
    <property type="protein sequence ID" value="XP_019850081.1"/>
    <property type="gene ID" value="LOC109580927"/>
</dbReference>
<accession>A0AAN0J042</accession>
<reference evidence="1" key="2">
    <citation type="submission" date="2024-06" db="UniProtKB">
        <authorList>
            <consortium name="EnsemblMetazoa"/>
        </authorList>
    </citation>
    <scope>IDENTIFICATION</scope>
</reference>
<dbReference type="AlphaFoldDB" id="A0AAN0J042"/>
<protein>
    <recommendedName>
        <fullName evidence="3">Fibrinogen C-terminal domain-containing protein</fullName>
    </recommendedName>
</protein>
<evidence type="ECO:0008006" key="3">
    <source>
        <dbReference type="Google" id="ProtNLM"/>
    </source>
</evidence>
<sequence length="311" mass="34123">MNSIIQQIMVHANNTNRSTDELLQLLNTSLIKDISIPTAAAVNDVLLLLQIQNGSSLFNIRLVSCKDIKAAYPNSPSGYFHVNSRNIYCNMGELCGQDGGWTRIAYLDMTDITQNCPSGLEELMTGGIRVCRRENKYGGCRSNVFQTNGISYSQICGKVVGYQKGTPDAVHNGININGTYLDGVSITRGSLRQHVWSYMAGLRSDSSSDHACPCNTGTTDTVPSFVGEHYYCESGTNSAPSYGTVYTGDPLWDGNNCPSVEAPCCTGTGLPWFFRDYGNATITDYIELRVCGNSNWDNEDTPVQLYEIYVK</sequence>
<evidence type="ECO:0000313" key="1">
    <source>
        <dbReference type="EnsemblMetazoa" id="XP_019850081.1"/>
    </source>
</evidence>
<dbReference type="KEGG" id="aqu:109580927"/>